<reference evidence="1" key="1">
    <citation type="journal article" date="2020" name="Stud. Mycol.">
        <title>101 Dothideomycetes genomes: a test case for predicting lifestyles and emergence of pathogens.</title>
        <authorList>
            <person name="Haridas S."/>
            <person name="Albert R."/>
            <person name="Binder M."/>
            <person name="Bloem J."/>
            <person name="Labutti K."/>
            <person name="Salamov A."/>
            <person name="Andreopoulos B."/>
            <person name="Baker S."/>
            <person name="Barry K."/>
            <person name="Bills G."/>
            <person name="Bluhm B."/>
            <person name="Cannon C."/>
            <person name="Castanera R."/>
            <person name="Culley D."/>
            <person name="Daum C."/>
            <person name="Ezra D."/>
            <person name="Gonzalez J."/>
            <person name="Henrissat B."/>
            <person name="Kuo A."/>
            <person name="Liang C."/>
            <person name="Lipzen A."/>
            <person name="Lutzoni F."/>
            <person name="Magnuson J."/>
            <person name="Mondo S."/>
            <person name="Nolan M."/>
            <person name="Ohm R."/>
            <person name="Pangilinan J."/>
            <person name="Park H.-J."/>
            <person name="Ramirez L."/>
            <person name="Alfaro M."/>
            <person name="Sun H."/>
            <person name="Tritt A."/>
            <person name="Yoshinaga Y."/>
            <person name="Zwiers L.-H."/>
            <person name="Turgeon B."/>
            <person name="Goodwin S."/>
            <person name="Spatafora J."/>
            <person name="Crous P."/>
            <person name="Grigoriev I."/>
        </authorList>
    </citation>
    <scope>NUCLEOTIDE SEQUENCE</scope>
    <source>
        <strain evidence="1">CBS 269.34</strain>
    </source>
</reference>
<keyword evidence="2" id="KW-1185">Reference proteome</keyword>
<dbReference type="InterPro" id="IPR052184">
    <property type="entry name" value="SDR_enzymes"/>
</dbReference>
<gene>
    <name evidence="1" type="ORF">BU16DRAFT_452018</name>
</gene>
<protein>
    <submittedName>
        <fullName evidence="1">NAD(P)-binding protein</fullName>
    </submittedName>
</protein>
<name>A0A6A6R9L3_9PEZI</name>
<dbReference type="GO" id="GO:0016616">
    <property type="term" value="F:oxidoreductase activity, acting on the CH-OH group of donors, NAD or NADP as acceptor"/>
    <property type="evidence" value="ECO:0007669"/>
    <property type="project" value="TreeGrafter"/>
</dbReference>
<dbReference type="PRINTS" id="PR00081">
    <property type="entry name" value="GDHRDH"/>
</dbReference>
<organism evidence="1 2">
    <name type="scientific">Lophium mytilinum</name>
    <dbReference type="NCBI Taxonomy" id="390894"/>
    <lineage>
        <taxon>Eukaryota</taxon>
        <taxon>Fungi</taxon>
        <taxon>Dikarya</taxon>
        <taxon>Ascomycota</taxon>
        <taxon>Pezizomycotina</taxon>
        <taxon>Dothideomycetes</taxon>
        <taxon>Pleosporomycetidae</taxon>
        <taxon>Mytilinidiales</taxon>
        <taxon>Mytilinidiaceae</taxon>
        <taxon>Lophium</taxon>
    </lineage>
</organism>
<dbReference type="OrthoDB" id="5296at2759"/>
<accession>A0A6A6R9L3</accession>
<dbReference type="AlphaFoldDB" id="A0A6A6R9L3"/>
<dbReference type="PANTHER" id="PTHR45458">
    <property type="entry name" value="SHORT-CHAIN DEHYDROGENASE/REDUCTASE SDR"/>
    <property type="match status" value="1"/>
</dbReference>
<sequence length="252" mass="27181">MRNVLIVGATRGLGHSLAAQYAKKGMTVYATARYSIPQTPAHGIHWIANVDVAHEGAGRRITAQWQEETKIDVLIICAGYFAMETLEEPHWDKEVTMYKTCAIGPVFLVHHLLHAGLLKRNSRVILVGSESGSVTLRHESQGGGNYGGHGSKAALNMVGKLLSIDLKPKGIAVAIVHTGYLRKENKEGYFEPGSKGAVKPGEAATGLVEWIESFDMSKTGELWAPRGAGDINSAEVVLGPLDTLPVPLQLPW</sequence>
<dbReference type="EMBL" id="MU004183">
    <property type="protein sequence ID" value="KAF2500423.1"/>
    <property type="molecule type" value="Genomic_DNA"/>
</dbReference>
<dbReference type="Proteomes" id="UP000799750">
    <property type="component" value="Unassembled WGS sequence"/>
</dbReference>
<dbReference type="SUPFAM" id="SSF51735">
    <property type="entry name" value="NAD(P)-binding Rossmann-fold domains"/>
    <property type="match status" value="1"/>
</dbReference>
<dbReference type="PANTHER" id="PTHR45458:SF2">
    <property type="entry name" value="OXIDOREDUCTASE, SHORT CHAIN DEHYDROGENASE_REDUCTASE FAMILY SUPERFAMILY (AFU_ORTHOLOGUE AFUA_3G13450)"/>
    <property type="match status" value="1"/>
</dbReference>
<dbReference type="Gene3D" id="3.40.50.720">
    <property type="entry name" value="NAD(P)-binding Rossmann-like Domain"/>
    <property type="match status" value="1"/>
</dbReference>
<evidence type="ECO:0000313" key="2">
    <source>
        <dbReference type="Proteomes" id="UP000799750"/>
    </source>
</evidence>
<dbReference type="InterPro" id="IPR002347">
    <property type="entry name" value="SDR_fam"/>
</dbReference>
<dbReference type="Pfam" id="PF00106">
    <property type="entry name" value="adh_short"/>
    <property type="match status" value="1"/>
</dbReference>
<dbReference type="InterPro" id="IPR036291">
    <property type="entry name" value="NAD(P)-bd_dom_sf"/>
</dbReference>
<proteinExistence type="predicted"/>
<evidence type="ECO:0000313" key="1">
    <source>
        <dbReference type="EMBL" id="KAF2500423.1"/>
    </source>
</evidence>